<keyword evidence="1" id="KW-0812">Transmembrane</keyword>
<dbReference type="RefSeq" id="WP_109457108.1">
    <property type="nucleotide sequence ID" value="NZ_QFBC01000002.1"/>
</dbReference>
<organism evidence="2 3">
    <name type="scientific">Metarhizobium album</name>
    <dbReference type="NCBI Taxonomy" id="2182425"/>
    <lineage>
        <taxon>Bacteria</taxon>
        <taxon>Pseudomonadati</taxon>
        <taxon>Pseudomonadota</taxon>
        <taxon>Alphaproteobacteria</taxon>
        <taxon>Hyphomicrobiales</taxon>
        <taxon>Rhizobiaceae</taxon>
        <taxon>Metarhizobium</taxon>
    </lineage>
</organism>
<dbReference type="Pfam" id="PF04241">
    <property type="entry name" value="DUF423"/>
    <property type="match status" value="1"/>
</dbReference>
<protein>
    <submittedName>
        <fullName evidence="2">DUF423 domain-containing protein</fullName>
    </submittedName>
</protein>
<keyword evidence="1" id="KW-1133">Transmembrane helix</keyword>
<evidence type="ECO:0000313" key="3">
    <source>
        <dbReference type="Proteomes" id="UP000245252"/>
    </source>
</evidence>
<keyword evidence="3" id="KW-1185">Reference proteome</keyword>
<evidence type="ECO:0000256" key="1">
    <source>
        <dbReference type="SAM" id="Phobius"/>
    </source>
</evidence>
<dbReference type="AlphaFoldDB" id="A0A2U2DUM9"/>
<feature type="transmembrane region" description="Helical" evidence="1">
    <location>
        <begin position="98"/>
        <end position="119"/>
    </location>
</feature>
<feature type="transmembrane region" description="Helical" evidence="1">
    <location>
        <begin position="67"/>
        <end position="86"/>
    </location>
</feature>
<dbReference type="Proteomes" id="UP000245252">
    <property type="component" value="Unassembled WGS sequence"/>
</dbReference>
<sequence>MTTSGTIIRPLLLLAAGVLGMAGVGLAAAASHLGDGHLLGNASTMCLAHAPALVALAASLERFRTAPIAGVLLGIGTLLFAGDLLYRHYNGTALFPMAAPAGGMTMMTGWLAVGLGFIAGRRAA</sequence>
<reference evidence="2 3" key="1">
    <citation type="submission" date="2018-05" db="EMBL/GenBank/DDBJ databases">
        <title>The draft genome of strain NS-104.</title>
        <authorList>
            <person name="Hang P."/>
            <person name="Jiang J."/>
        </authorList>
    </citation>
    <scope>NUCLEOTIDE SEQUENCE [LARGE SCALE GENOMIC DNA]</scope>
    <source>
        <strain evidence="2 3">NS-104</strain>
    </source>
</reference>
<gene>
    <name evidence="2" type="ORF">DEM27_04995</name>
</gene>
<proteinExistence type="predicted"/>
<dbReference type="InterPro" id="IPR006696">
    <property type="entry name" value="DUF423"/>
</dbReference>
<dbReference type="EMBL" id="QFBC01000002">
    <property type="protein sequence ID" value="PWE57004.1"/>
    <property type="molecule type" value="Genomic_DNA"/>
</dbReference>
<keyword evidence="1" id="KW-0472">Membrane</keyword>
<feature type="transmembrane region" description="Helical" evidence="1">
    <location>
        <begin position="39"/>
        <end position="60"/>
    </location>
</feature>
<name>A0A2U2DUM9_9HYPH</name>
<comment type="caution">
    <text evidence="2">The sequence shown here is derived from an EMBL/GenBank/DDBJ whole genome shotgun (WGS) entry which is preliminary data.</text>
</comment>
<dbReference type="OrthoDB" id="7173378at2"/>
<evidence type="ECO:0000313" key="2">
    <source>
        <dbReference type="EMBL" id="PWE57004.1"/>
    </source>
</evidence>
<accession>A0A2U2DUM9</accession>